<evidence type="ECO:0000313" key="5">
    <source>
        <dbReference type="Proteomes" id="UP000280346"/>
    </source>
</evidence>
<evidence type="ECO:0000256" key="3">
    <source>
        <dbReference type="SAM" id="Phobius"/>
    </source>
</evidence>
<keyword evidence="1" id="KW-0175">Coiled coil</keyword>
<keyword evidence="5" id="KW-1185">Reference proteome</keyword>
<sequence>MSNTTLFLIAVVVIMLAAVPVAMMLKDFLPRLLERSAGLDQLENRIYVLHAESHDLQNRVQSLTQRRNGQATERNRLETDIRKAEKQIRDLAALPPLFVHELGDPQAGLTKFVVTISQEKASAAARAAGERAAVNPIWRCANVAEVWAASLEGAKQMVEVAFPFKLGFETAFERSTGRKSVPKKPMTASRAEAAS</sequence>
<reference evidence="4 5" key="1">
    <citation type="submission" date="2018-12" db="EMBL/GenBank/DDBJ databases">
        <authorList>
            <person name="Yang Y."/>
        </authorList>
    </citation>
    <scope>NUCLEOTIDE SEQUENCE [LARGE SCALE GENOMIC DNA]</scope>
    <source>
        <strain evidence="4 5">GSF71</strain>
    </source>
</reference>
<accession>A0A3S0V1Z8</accession>
<dbReference type="AlphaFoldDB" id="A0A3S0V1Z8"/>
<dbReference type="OrthoDB" id="7303920at2"/>
<comment type="caution">
    <text evidence="4">The sequence shown here is derived from an EMBL/GenBank/DDBJ whole genome shotgun (WGS) entry which is preliminary data.</text>
</comment>
<dbReference type="EMBL" id="RZIJ01000006">
    <property type="protein sequence ID" value="RUQ72845.1"/>
    <property type="molecule type" value="Genomic_DNA"/>
</dbReference>
<organism evidence="4 5">
    <name type="scientific">Azospirillum doebereinerae</name>
    <dbReference type="NCBI Taxonomy" id="92933"/>
    <lineage>
        <taxon>Bacteria</taxon>
        <taxon>Pseudomonadati</taxon>
        <taxon>Pseudomonadota</taxon>
        <taxon>Alphaproteobacteria</taxon>
        <taxon>Rhodospirillales</taxon>
        <taxon>Azospirillaceae</taxon>
        <taxon>Azospirillum</taxon>
    </lineage>
</organism>
<proteinExistence type="predicted"/>
<name>A0A3S0V1Z8_9PROT</name>
<dbReference type="Proteomes" id="UP000280346">
    <property type="component" value="Unassembled WGS sequence"/>
</dbReference>
<protein>
    <submittedName>
        <fullName evidence="4">Uncharacterized protein</fullName>
    </submittedName>
</protein>
<evidence type="ECO:0000313" key="4">
    <source>
        <dbReference type="EMBL" id="RUQ72845.1"/>
    </source>
</evidence>
<feature type="transmembrane region" description="Helical" evidence="3">
    <location>
        <begin position="6"/>
        <end position="25"/>
    </location>
</feature>
<gene>
    <name evidence="4" type="ORF">EJ913_09775</name>
</gene>
<feature type="region of interest" description="Disordered" evidence="2">
    <location>
        <begin position="176"/>
        <end position="195"/>
    </location>
</feature>
<dbReference type="RefSeq" id="WP_126997236.1">
    <property type="nucleotide sequence ID" value="NZ_JBNPXW010000010.1"/>
</dbReference>
<keyword evidence="3" id="KW-0812">Transmembrane</keyword>
<keyword evidence="3" id="KW-1133">Transmembrane helix</keyword>
<evidence type="ECO:0000256" key="2">
    <source>
        <dbReference type="SAM" id="MobiDB-lite"/>
    </source>
</evidence>
<keyword evidence="3" id="KW-0472">Membrane</keyword>
<feature type="coiled-coil region" evidence="1">
    <location>
        <begin position="39"/>
        <end position="94"/>
    </location>
</feature>
<evidence type="ECO:0000256" key="1">
    <source>
        <dbReference type="SAM" id="Coils"/>
    </source>
</evidence>